<dbReference type="PANTHER" id="PTHR37610">
    <property type="entry name" value="CCHC-TYPE DOMAIN-CONTAINING PROTEIN"/>
    <property type="match status" value="1"/>
</dbReference>
<evidence type="ECO:0000256" key="1">
    <source>
        <dbReference type="SAM" id="MobiDB-lite"/>
    </source>
</evidence>
<feature type="region of interest" description="Disordered" evidence="1">
    <location>
        <begin position="1"/>
        <end position="25"/>
    </location>
</feature>
<dbReference type="AlphaFoldDB" id="A0AAW2IXN5"/>
<feature type="domain" description="Retrotransposon Copia-like N-terminal" evidence="2">
    <location>
        <begin position="31"/>
        <end position="77"/>
    </location>
</feature>
<dbReference type="InterPro" id="IPR029472">
    <property type="entry name" value="Copia-like_N"/>
</dbReference>
<accession>A0AAW2IXN5</accession>
<sequence>MATDSENGGSAAVGGSDTRREPNLPDYLQLHGGDNPGMVLVSAPFDGTDFLAWRRSVMITLRAKMKLGFIDGRYVMPEQTADKYDTWIKVDSMVTSWILNAITKWFQRLFYIQSLLDNCG</sequence>
<evidence type="ECO:0000313" key="3">
    <source>
        <dbReference type="EMBL" id="KAL0286178.1"/>
    </source>
</evidence>
<dbReference type="Pfam" id="PF14244">
    <property type="entry name" value="Retrotran_gag_3"/>
    <property type="match status" value="1"/>
</dbReference>
<reference evidence="3" key="1">
    <citation type="submission" date="2020-06" db="EMBL/GenBank/DDBJ databases">
        <authorList>
            <person name="Li T."/>
            <person name="Hu X."/>
            <person name="Zhang T."/>
            <person name="Song X."/>
            <person name="Zhang H."/>
            <person name="Dai N."/>
            <person name="Sheng W."/>
            <person name="Hou X."/>
            <person name="Wei L."/>
        </authorList>
    </citation>
    <scope>NUCLEOTIDE SEQUENCE</scope>
    <source>
        <strain evidence="3">G02</strain>
        <tissue evidence="3">Leaf</tissue>
    </source>
</reference>
<dbReference type="PANTHER" id="PTHR37610:SF40">
    <property type="entry name" value="OS01G0909600 PROTEIN"/>
    <property type="match status" value="1"/>
</dbReference>
<evidence type="ECO:0000259" key="2">
    <source>
        <dbReference type="Pfam" id="PF14244"/>
    </source>
</evidence>
<gene>
    <name evidence="3" type="ORF">Sradi_7155200</name>
</gene>
<reference evidence="3" key="2">
    <citation type="journal article" date="2024" name="Plant">
        <title>Genomic evolution and insights into agronomic trait innovations of Sesamum species.</title>
        <authorList>
            <person name="Miao H."/>
            <person name="Wang L."/>
            <person name="Qu L."/>
            <person name="Liu H."/>
            <person name="Sun Y."/>
            <person name="Le M."/>
            <person name="Wang Q."/>
            <person name="Wei S."/>
            <person name="Zheng Y."/>
            <person name="Lin W."/>
            <person name="Duan Y."/>
            <person name="Cao H."/>
            <person name="Xiong S."/>
            <person name="Wang X."/>
            <person name="Wei L."/>
            <person name="Li C."/>
            <person name="Ma Q."/>
            <person name="Ju M."/>
            <person name="Zhao R."/>
            <person name="Li G."/>
            <person name="Mu C."/>
            <person name="Tian Q."/>
            <person name="Mei H."/>
            <person name="Zhang T."/>
            <person name="Gao T."/>
            <person name="Zhang H."/>
        </authorList>
    </citation>
    <scope>NUCLEOTIDE SEQUENCE</scope>
    <source>
        <strain evidence="3">G02</strain>
    </source>
</reference>
<protein>
    <recommendedName>
        <fullName evidence="2">Retrotransposon Copia-like N-terminal domain-containing protein</fullName>
    </recommendedName>
</protein>
<organism evidence="3">
    <name type="scientific">Sesamum radiatum</name>
    <name type="common">Black benniseed</name>
    <dbReference type="NCBI Taxonomy" id="300843"/>
    <lineage>
        <taxon>Eukaryota</taxon>
        <taxon>Viridiplantae</taxon>
        <taxon>Streptophyta</taxon>
        <taxon>Embryophyta</taxon>
        <taxon>Tracheophyta</taxon>
        <taxon>Spermatophyta</taxon>
        <taxon>Magnoliopsida</taxon>
        <taxon>eudicotyledons</taxon>
        <taxon>Gunneridae</taxon>
        <taxon>Pentapetalae</taxon>
        <taxon>asterids</taxon>
        <taxon>lamiids</taxon>
        <taxon>Lamiales</taxon>
        <taxon>Pedaliaceae</taxon>
        <taxon>Sesamum</taxon>
    </lineage>
</organism>
<proteinExistence type="predicted"/>
<name>A0AAW2IXN5_SESRA</name>
<dbReference type="EMBL" id="JACGWJ010000977">
    <property type="protein sequence ID" value="KAL0286178.1"/>
    <property type="molecule type" value="Genomic_DNA"/>
</dbReference>
<comment type="caution">
    <text evidence="3">The sequence shown here is derived from an EMBL/GenBank/DDBJ whole genome shotgun (WGS) entry which is preliminary data.</text>
</comment>